<reference evidence="1 2" key="2">
    <citation type="submission" date="2012-02" db="EMBL/GenBank/DDBJ databases">
        <title>Improved High-Quality Draft sequence of Desulfobacter postgatei 2ac9.</title>
        <authorList>
            <consortium name="US DOE Joint Genome Institute"/>
            <person name="Lucas S."/>
            <person name="Han J."/>
            <person name="Lapidus A."/>
            <person name="Cheng J.-F."/>
            <person name="Goodwin L."/>
            <person name="Pitluck S."/>
            <person name="Peters L."/>
            <person name="Ovchinnikova G."/>
            <person name="Held B."/>
            <person name="Detter J.C."/>
            <person name="Han C."/>
            <person name="Tapia R."/>
            <person name="Land M."/>
            <person name="Hauser L."/>
            <person name="Kyrpides N."/>
            <person name="Ivanova N."/>
            <person name="Pagani I."/>
            <person name="Orellana R."/>
            <person name="Lovley D."/>
            <person name="Woyke T."/>
        </authorList>
    </citation>
    <scope>NUCLEOTIDE SEQUENCE [LARGE SCALE GENOMIC DNA]</scope>
    <source>
        <strain evidence="1 2">2ac9</strain>
    </source>
</reference>
<dbReference type="RefSeq" id="WP_004073091.1">
    <property type="nucleotide sequence ID" value="NZ_CM001488.1"/>
</dbReference>
<reference evidence="1 2" key="1">
    <citation type="submission" date="2011-09" db="EMBL/GenBank/DDBJ databases">
        <authorList>
            <consortium name="US DOE Joint Genome Institute (JGI-PGF)"/>
            <person name="Lucas S."/>
            <person name="Han J."/>
            <person name="Lapidus A."/>
            <person name="Cheng J.-F."/>
            <person name="Goodwin L."/>
            <person name="Pitluck S."/>
            <person name="Peters L."/>
            <person name="Land M.L."/>
            <person name="Hauser L."/>
            <person name="Orellana R."/>
            <person name="Lovley D."/>
            <person name="Woyke T.J."/>
        </authorList>
    </citation>
    <scope>NUCLEOTIDE SEQUENCE [LARGE SCALE GENOMIC DNA]</scope>
    <source>
        <strain evidence="1 2">2ac9</strain>
    </source>
</reference>
<dbReference type="EMBL" id="CM001488">
    <property type="protein sequence ID" value="EIM63793.1"/>
    <property type="molecule type" value="Genomic_DNA"/>
</dbReference>
<dbReference type="Proteomes" id="UP000005778">
    <property type="component" value="Chromosome"/>
</dbReference>
<organism evidence="1 2">
    <name type="scientific">Desulfobacter postgatei 2ac9</name>
    <dbReference type="NCBI Taxonomy" id="879212"/>
    <lineage>
        <taxon>Bacteria</taxon>
        <taxon>Pseudomonadati</taxon>
        <taxon>Thermodesulfobacteriota</taxon>
        <taxon>Desulfobacteria</taxon>
        <taxon>Desulfobacterales</taxon>
        <taxon>Desulfobacteraceae</taxon>
        <taxon>Desulfobacter</taxon>
    </lineage>
</organism>
<evidence type="ECO:0000313" key="2">
    <source>
        <dbReference type="Proteomes" id="UP000005778"/>
    </source>
</evidence>
<proteinExistence type="predicted"/>
<dbReference type="STRING" id="879212.DespoDRAFT_01883"/>
<protein>
    <submittedName>
        <fullName evidence="1">Uncharacterized protein</fullName>
    </submittedName>
</protein>
<gene>
    <name evidence="1" type="ORF">DespoDRAFT_01883</name>
</gene>
<dbReference type="AlphaFoldDB" id="I5B2T0"/>
<sequence>MKILGEFEPSKGGYTIEKPYKFEPVKKLKSAKEKEASKIYIREQKQHNYNWIKFNKNFQRFYGEDYGM</sequence>
<name>I5B2T0_9BACT</name>
<accession>I5B2T0</accession>
<dbReference type="HOGENOM" id="CLU_2787100_0_0_7"/>
<keyword evidence="2" id="KW-1185">Reference proteome</keyword>
<evidence type="ECO:0000313" key="1">
    <source>
        <dbReference type="EMBL" id="EIM63793.1"/>
    </source>
</evidence>